<comment type="subunit">
    <text evidence="3 9">Tetramer of two alpha and two beta chains.</text>
</comment>
<dbReference type="CDD" id="cd04724">
    <property type="entry name" value="Tryptophan_synthase_alpha"/>
    <property type="match status" value="1"/>
</dbReference>
<dbReference type="FunFam" id="3.20.20.70:FF:000037">
    <property type="entry name" value="Tryptophan synthase alpha chain"/>
    <property type="match status" value="1"/>
</dbReference>
<evidence type="ECO:0000256" key="2">
    <source>
        <dbReference type="ARBA" id="ARBA00004733"/>
    </source>
</evidence>
<evidence type="ECO:0000256" key="3">
    <source>
        <dbReference type="ARBA" id="ARBA00011270"/>
    </source>
</evidence>
<evidence type="ECO:0000256" key="4">
    <source>
        <dbReference type="ARBA" id="ARBA00022605"/>
    </source>
</evidence>
<evidence type="ECO:0000256" key="8">
    <source>
        <dbReference type="ARBA" id="ARBA00049047"/>
    </source>
</evidence>
<keyword evidence="5 9" id="KW-0822">Tryptophan biosynthesis</keyword>
<keyword evidence="6 9" id="KW-0057">Aromatic amino acid biosynthesis</keyword>
<evidence type="ECO:0000256" key="5">
    <source>
        <dbReference type="ARBA" id="ARBA00022822"/>
    </source>
</evidence>
<evidence type="ECO:0000256" key="1">
    <source>
        <dbReference type="ARBA" id="ARBA00003365"/>
    </source>
</evidence>
<dbReference type="InterPro" id="IPR011060">
    <property type="entry name" value="RibuloseP-bd_barrel"/>
</dbReference>
<dbReference type="SUPFAM" id="SSF51366">
    <property type="entry name" value="Ribulose-phoshate binding barrel"/>
    <property type="match status" value="1"/>
</dbReference>
<keyword evidence="4 9" id="KW-0028">Amino-acid biosynthesis</keyword>
<dbReference type="EC" id="4.2.1.20" evidence="9"/>
<organism evidence="11 12">
    <name type="scientific">Sulfobacillus acidophilus (strain ATCC 700253 / DSM 10332 / NAL)</name>
    <dbReference type="NCBI Taxonomy" id="679936"/>
    <lineage>
        <taxon>Bacteria</taxon>
        <taxon>Bacillati</taxon>
        <taxon>Bacillota</taxon>
        <taxon>Clostridia</taxon>
        <taxon>Eubacteriales</taxon>
        <taxon>Clostridiales Family XVII. Incertae Sedis</taxon>
        <taxon>Sulfobacillus</taxon>
    </lineage>
</organism>
<dbReference type="InterPro" id="IPR002028">
    <property type="entry name" value="Trp_synthase_suA"/>
</dbReference>
<dbReference type="UniPathway" id="UPA00035">
    <property type="reaction ID" value="UER00044"/>
</dbReference>
<dbReference type="InterPro" id="IPR018204">
    <property type="entry name" value="Trp_synthase_alpha_AS"/>
</dbReference>
<dbReference type="EMBL" id="CP003179">
    <property type="protein sequence ID" value="AEW05948.1"/>
    <property type="molecule type" value="Genomic_DNA"/>
</dbReference>
<dbReference type="PROSITE" id="PS00167">
    <property type="entry name" value="TRP_SYNTHASE_ALPHA"/>
    <property type="match status" value="1"/>
</dbReference>
<comment type="catalytic activity">
    <reaction evidence="8 9">
        <text>(1S,2R)-1-C-(indol-3-yl)glycerol 3-phosphate + L-serine = D-glyceraldehyde 3-phosphate + L-tryptophan + H2O</text>
        <dbReference type="Rhea" id="RHEA:10532"/>
        <dbReference type="ChEBI" id="CHEBI:15377"/>
        <dbReference type="ChEBI" id="CHEBI:33384"/>
        <dbReference type="ChEBI" id="CHEBI:57912"/>
        <dbReference type="ChEBI" id="CHEBI:58866"/>
        <dbReference type="ChEBI" id="CHEBI:59776"/>
        <dbReference type="EC" id="4.2.1.20"/>
    </reaction>
</comment>
<dbReference type="PANTHER" id="PTHR43406:SF1">
    <property type="entry name" value="TRYPTOPHAN SYNTHASE ALPHA CHAIN, CHLOROPLASTIC"/>
    <property type="match status" value="1"/>
</dbReference>
<accession>G8TW21</accession>
<feature type="active site" description="Proton acceptor" evidence="9">
    <location>
        <position position="61"/>
    </location>
</feature>
<keyword evidence="12" id="KW-1185">Reference proteome</keyword>
<dbReference type="GO" id="GO:0004834">
    <property type="term" value="F:tryptophan synthase activity"/>
    <property type="evidence" value="ECO:0007669"/>
    <property type="project" value="UniProtKB-UniRule"/>
</dbReference>
<dbReference type="AlphaFoldDB" id="G8TW21"/>
<feature type="active site" description="Proton acceptor" evidence="9">
    <location>
        <position position="50"/>
    </location>
</feature>
<comment type="function">
    <text evidence="1 9">The alpha subunit is responsible for the aldol cleavage of indoleglycerol phosphate to indole and glyceraldehyde 3-phosphate.</text>
</comment>
<dbReference type="HOGENOM" id="CLU_016734_0_2_9"/>
<name>G8TW21_SULAD</name>
<evidence type="ECO:0000256" key="10">
    <source>
        <dbReference type="RuleBase" id="RU003662"/>
    </source>
</evidence>
<keyword evidence="7 9" id="KW-0456">Lyase</keyword>
<comment type="pathway">
    <text evidence="2 9">Amino-acid biosynthesis; L-tryptophan biosynthesis; L-tryptophan from chorismate: step 5/5.</text>
</comment>
<dbReference type="PATRIC" id="fig|679936.5.peg.2574"/>
<dbReference type="InterPro" id="IPR013785">
    <property type="entry name" value="Aldolase_TIM"/>
</dbReference>
<dbReference type="HAMAP" id="MF_00131">
    <property type="entry name" value="Trp_synth_alpha"/>
    <property type="match status" value="1"/>
</dbReference>
<dbReference type="Pfam" id="PF00290">
    <property type="entry name" value="Trp_syntA"/>
    <property type="match status" value="1"/>
</dbReference>
<evidence type="ECO:0000313" key="11">
    <source>
        <dbReference type="EMBL" id="AEW05948.1"/>
    </source>
</evidence>
<protein>
    <recommendedName>
        <fullName evidence="9">Tryptophan synthase alpha chain</fullName>
        <ecNumber evidence="9">4.2.1.20</ecNumber>
    </recommendedName>
</protein>
<sequence>MNQRIQEAFVRARAEGRAALIPYLTAGYPRLDLLPDLVQAVSEAGADIIEIGIPFSDPLADGPVLQQAATIALANGTKIKDIFSVVAQLVPKAPPLVFLTYINPVFHMGMEVFVTHMREAGVEGVIIPDLPWAEAEEMRTVTRSQGVALIPLAAPTSTDRHLKAIQHEGDGFVYGVSLTGVTGVRDTLDAGVGELVRRIKAAGPLPVAMGFGISTPEQAHTVAQIADGVIVGSALVKHLQTHPDMAVQAAYEFVRDLRNAVKIPISKA</sequence>
<dbReference type="Proteomes" id="UP000005439">
    <property type="component" value="Chromosome"/>
</dbReference>
<evidence type="ECO:0000313" key="12">
    <source>
        <dbReference type="Proteomes" id="UP000005439"/>
    </source>
</evidence>
<dbReference type="STRING" id="679936.Sulac_2486"/>
<reference evidence="11 12" key="2">
    <citation type="journal article" date="2012" name="Stand. Genomic Sci.">
        <title>Complete genome sequence of the moderately thermophilic mineral-sulfide-oxidizing firmicute Sulfobacillus acidophilus type strain (NAL(T)).</title>
        <authorList>
            <person name="Anderson I."/>
            <person name="Chertkov O."/>
            <person name="Chen A."/>
            <person name="Saunders E."/>
            <person name="Lapidus A."/>
            <person name="Nolan M."/>
            <person name="Lucas S."/>
            <person name="Hammon N."/>
            <person name="Deshpande S."/>
            <person name="Cheng J.F."/>
            <person name="Han C."/>
            <person name="Tapia R."/>
            <person name="Goodwin L.A."/>
            <person name="Pitluck S."/>
            <person name="Liolios K."/>
            <person name="Pagani I."/>
            <person name="Ivanova N."/>
            <person name="Mikhailova N."/>
            <person name="Pati A."/>
            <person name="Palaniappan K."/>
            <person name="Land M."/>
            <person name="Pan C."/>
            <person name="Rohde M."/>
            <person name="Pukall R."/>
            <person name="Goker M."/>
            <person name="Detter J.C."/>
            <person name="Woyke T."/>
            <person name="Bristow J."/>
            <person name="Eisen J.A."/>
            <person name="Markowitz V."/>
            <person name="Hugenholtz P."/>
            <person name="Kyrpides N.C."/>
            <person name="Klenk H.P."/>
            <person name="Mavromatis K."/>
        </authorList>
    </citation>
    <scope>NUCLEOTIDE SEQUENCE [LARGE SCALE GENOMIC DNA]</scope>
    <source>
        <strain evidence="12">ATCC 700253 / DSM 10332 / NAL</strain>
    </source>
</reference>
<gene>
    <name evidence="9" type="primary">trpA</name>
    <name evidence="11" type="ordered locus">Sulac_2486</name>
</gene>
<evidence type="ECO:0000256" key="7">
    <source>
        <dbReference type="ARBA" id="ARBA00023239"/>
    </source>
</evidence>
<dbReference type="Gene3D" id="3.20.20.70">
    <property type="entry name" value="Aldolase class I"/>
    <property type="match status" value="1"/>
</dbReference>
<dbReference type="PANTHER" id="PTHR43406">
    <property type="entry name" value="TRYPTOPHAN SYNTHASE, ALPHA CHAIN"/>
    <property type="match status" value="1"/>
</dbReference>
<dbReference type="NCBIfam" id="TIGR00262">
    <property type="entry name" value="trpA"/>
    <property type="match status" value="1"/>
</dbReference>
<dbReference type="GO" id="GO:0005829">
    <property type="term" value="C:cytosol"/>
    <property type="evidence" value="ECO:0007669"/>
    <property type="project" value="TreeGrafter"/>
</dbReference>
<dbReference type="KEGG" id="sap:Sulac_2486"/>
<comment type="similarity">
    <text evidence="9 10">Belongs to the TrpA family.</text>
</comment>
<evidence type="ECO:0000256" key="6">
    <source>
        <dbReference type="ARBA" id="ARBA00023141"/>
    </source>
</evidence>
<proteinExistence type="inferred from homology"/>
<reference evidence="12" key="1">
    <citation type="submission" date="2011-12" db="EMBL/GenBank/DDBJ databases">
        <title>The complete genome of chromosome of Sulfobacillus acidophilus DSM 10332.</title>
        <authorList>
            <person name="Lucas S."/>
            <person name="Han J."/>
            <person name="Lapidus A."/>
            <person name="Bruce D."/>
            <person name="Goodwin L."/>
            <person name="Pitluck S."/>
            <person name="Peters L."/>
            <person name="Kyrpides N."/>
            <person name="Mavromatis K."/>
            <person name="Ivanova N."/>
            <person name="Mikhailova N."/>
            <person name="Chertkov O."/>
            <person name="Saunders E."/>
            <person name="Detter J.C."/>
            <person name="Tapia R."/>
            <person name="Han C."/>
            <person name="Land M."/>
            <person name="Hauser L."/>
            <person name="Markowitz V."/>
            <person name="Cheng J.-F."/>
            <person name="Hugenholtz P."/>
            <person name="Woyke T."/>
            <person name="Wu D."/>
            <person name="Pukall R."/>
            <person name="Gehrich-Schroeter G."/>
            <person name="Schneider S."/>
            <person name="Klenk H.-P."/>
            <person name="Eisen J.A."/>
        </authorList>
    </citation>
    <scope>NUCLEOTIDE SEQUENCE [LARGE SCALE GENOMIC DNA]</scope>
    <source>
        <strain evidence="12">ATCC 700253 / DSM 10332 / NAL</strain>
    </source>
</reference>
<evidence type="ECO:0000256" key="9">
    <source>
        <dbReference type="HAMAP-Rule" id="MF_00131"/>
    </source>
</evidence>